<evidence type="ECO:0000313" key="3">
    <source>
        <dbReference type="Proteomes" id="UP000298652"/>
    </source>
</evidence>
<keyword evidence="1" id="KW-0812">Transmembrane</keyword>
<feature type="transmembrane region" description="Helical" evidence="1">
    <location>
        <begin position="26"/>
        <end position="46"/>
    </location>
</feature>
<keyword evidence="3" id="KW-1185">Reference proteome</keyword>
<sequence>MRDLCFCQVKLYFILIKTGRPKGCCYFFLIKTLFLFATCLLLLPYFRPLPSMHVHKCFYCQVVVKQVANIYCQVAVKQVTLICCQTGVYVKLLMCFHSLPKRTALMLLSFDSWASSFGDQVTLNHQDPLDLI</sequence>
<dbReference type="EMBL" id="CM016553">
    <property type="protein sequence ID" value="TKW32377.1"/>
    <property type="molecule type" value="Genomic_DNA"/>
</dbReference>
<dbReference type="Gramene" id="TKW32377">
    <property type="protein sequence ID" value="TKW32377"/>
    <property type="gene ID" value="SEVIR_2G165300v2"/>
</dbReference>
<proteinExistence type="predicted"/>
<gene>
    <name evidence="2" type="ORF">SEVIR_2G165300v2</name>
</gene>
<evidence type="ECO:0000256" key="1">
    <source>
        <dbReference type="SAM" id="Phobius"/>
    </source>
</evidence>
<dbReference type="AlphaFoldDB" id="A0A4U6W4G3"/>
<keyword evidence="1" id="KW-1133">Transmembrane helix</keyword>
<keyword evidence="1" id="KW-0472">Membrane</keyword>
<reference evidence="2" key="1">
    <citation type="submission" date="2019-03" db="EMBL/GenBank/DDBJ databases">
        <title>WGS assembly of Setaria viridis.</title>
        <authorList>
            <person name="Huang P."/>
            <person name="Jenkins J."/>
            <person name="Grimwood J."/>
            <person name="Barry K."/>
            <person name="Healey A."/>
            <person name="Mamidi S."/>
            <person name="Sreedasyam A."/>
            <person name="Shu S."/>
            <person name="Feldman M."/>
            <person name="Wu J."/>
            <person name="Yu Y."/>
            <person name="Chen C."/>
            <person name="Johnson J."/>
            <person name="Rokhsar D."/>
            <person name="Baxter I."/>
            <person name="Schmutz J."/>
            <person name="Brutnell T."/>
            <person name="Kellogg E."/>
        </authorList>
    </citation>
    <scope>NUCLEOTIDE SEQUENCE [LARGE SCALE GENOMIC DNA]</scope>
</reference>
<organism evidence="2 3">
    <name type="scientific">Setaria viridis</name>
    <name type="common">Green bristlegrass</name>
    <name type="synonym">Setaria italica subsp. viridis</name>
    <dbReference type="NCBI Taxonomy" id="4556"/>
    <lineage>
        <taxon>Eukaryota</taxon>
        <taxon>Viridiplantae</taxon>
        <taxon>Streptophyta</taxon>
        <taxon>Embryophyta</taxon>
        <taxon>Tracheophyta</taxon>
        <taxon>Spermatophyta</taxon>
        <taxon>Magnoliopsida</taxon>
        <taxon>Liliopsida</taxon>
        <taxon>Poales</taxon>
        <taxon>Poaceae</taxon>
        <taxon>PACMAD clade</taxon>
        <taxon>Panicoideae</taxon>
        <taxon>Panicodae</taxon>
        <taxon>Paniceae</taxon>
        <taxon>Cenchrinae</taxon>
        <taxon>Setaria</taxon>
    </lineage>
</organism>
<dbReference type="Proteomes" id="UP000298652">
    <property type="component" value="Chromosome 2"/>
</dbReference>
<accession>A0A4U6W4G3</accession>
<protein>
    <submittedName>
        <fullName evidence="2">Uncharacterized protein</fullName>
    </submittedName>
</protein>
<name>A0A4U6W4G3_SETVI</name>
<evidence type="ECO:0000313" key="2">
    <source>
        <dbReference type="EMBL" id="TKW32377.1"/>
    </source>
</evidence>